<dbReference type="AlphaFoldDB" id="A0A523RUE4"/>
<name>A0A523RUE4_UNCAE</name>
<evidence type="ECO:0000313" key="2">
    <source>
        <dbReference type="Proteomes" id="UP000316360"/>
    </source>
</evidence>
<gene>
    <name evidence="1" type="ORF">E3J84_05160</name>
</gene>
<feature type="non-terminal residue" evidence="1">
    <location>
        <position position="47"/>
    </location>
</feature>
<comment type="caution">
    <text evidence="1">The sequence shown here is derived from an EMBL/GenBank/DDBJ whole genome shotgun (WGS) entry which is preliminary data.</text>
</comment>
<proteinExistence type="predicted"/>
<dbReference type="Gene3D" id="6.10.140.1170">
    <property type="match status" value="1"/>
</dbReference>
<organism evidence="1 2">
    <name type="scientific">Aerophobetes bacterium</name>
    <dbReference type="NCBI Taxonomy" id="2030807"/>
    <lineage>
        <taxon>Bacteria</taxon>
        <taxon>Candidatus Aerophobota</taxon>
    </lineage>
</organism>
<sequence>MSNYKIIERFKDVPEGDWNDWRWQLRNRITTVDGLIDVLKLSKDEKD</sequence>
<dbReference type="EMBL" id="SOKJ01000293">
    <property type="protein sequence ID" value="TET09373.1"/>
    <property type="molecule type" value="Genomic_DNA"/>
</dbReference>
<protein>
    <submittedName>
        <fullName evidence="1">Lysine 2,3-aminomutase</fullName>
    </submittedName>
</protein>
<reference evidence="1 2" key="1">
    <citation type="submission" date="2019-03" db="EMBL/GenBank/DDBJ databases">
        <title>Metabolic potential of uncultured bacteria and archaea associated with petroleum seepage in deep-sea sediments.</title>
        <authorList>
            <person name="Dong X."/>
            <person name="Hubert C."/>
        </authorList>
    </citation>
    <scope>NUCLEOTIDE SEQUENCE [LARGE SCALE GENOMIC DNA]</scope>
    <source>
        <strain evidence="1">E44_bin7</strain>
    </source>
</reference>
<accession>A0A523RUE4</accession>
<evidence type="ECO:0000313" key="1">
    <source>
        <dbReference type="EMBL" id="TET09373.1"/>
    </source>
</evidence>
<dbReference type="Proteomes" id="UP000316360">
    <property type="component" value="Unassembled WGS sequence"/>
</dbReference>